<name>A0ABU7CQF6_9TELE</name>
<protein>
    <submittedName>
        <fullName evidence="2">Uncharacterized protein</fullName>
    </submittedName>
</protein>
<feature type="coiled-coil region" evidence="1">
    <location>
        <begin position="52"/>
        <end position="138"/>
    </location>
</feature>
<dbReference type="PANTHER" id="PTHR21463">
    <property type="entry name" value="ANGIOPOIETIN-LIKE PROTEIN 8"/>
    <property type="match status" value="1"/>
</dbReference>
<keyword evidence="1" id="KW-0175">Coiled coil</keyword>
<accession>A0ABU7CQF6</accession>
<evidence type="ECO:0000313" key="2">
    <source>
        <dbReference type="EMBL" id="MED6264937.1"/>
    </source>
</evidence>
<dbReference type="EMBL" id="JAHUTJ010001898">
    <property type="protein sequence ID" value="MED6264937.1"/>
    <property type="molecule type" value="Genomic_DNA"/>
</dbReference>
<evidence type="ECO:0000313" key="3">
    <source>
        <dbReference type="Proteomes" id="UP001352852"/>
    </source>
</evidence>
<feature type="non-terminal residue" evidence="2">
    <location>
        <position position="1"/>
    </location>
</feature>
<dbReference type="Proteomes" id="UP001352852">
    <property type="component" value="Unassembled WGS sequence"/>
</dbReference>
<gene>
    <name evidence="2" type="ORF">CHARACLAT_020286</name>
</gene>
<comment type="caution">
    <text evidence="2">The sequence shown here is derived from an EMBL/GenBank/DDBJ whole genome shotgun (WGS) entry which is preliminary data.</text>
</comment>
<proteinExistence type="predicted"/>
<organism evidence="2 3">
    <name type="scientific">Characodon lateralis</name>
    <dbReference type="NCBI Taxonomy" id="208331"/>
    <lineage>
        <taxon>Eukaryota</taxon>
        <taxon>Metazoa</taxon>
        <taxon>Chordata</taxon>
        <taxon>Craniata</taxon>
        <taxon>Vertebrata</taxon>
        <taxon>Euteleostomi</taxon>
        <taxon>Actinopterygii</taxon>
        <taxon>Neopterygii</taxon>
        <taxon>Teleostei</taxon>
        <taxon>Neoteleostei</taxon>
        <taxon>Acanthomorphata</taxon>
        <taxon>Ovalentaria</taxon>
        <taxon>Atherinomorphae</taxon>
        <taxon>Cyprinodontiformes</taxon>
        <taxon>Goodeidae</taxon>
        <taxon>Characodon</taxon>
    </lineage>
</organism>
<dbReference type="InterPro" id="IPR026614">
    <property type="entry name" value="ANGPTL8"/>
</dbReference>
<evidence type="ECO:0000256" key="1">
    <source>
        <dbReference type="SAM" id="Coils"/>
    </source>
</evidence>
<keyword evidence="3" id="KW-1185">Reference proteome</keyword>
<dbReference type="PANTHER" id="PTHR21463:SF0">
    <property type="entry name" value="ANGIOPOIETIN-LIKE PROTEIN 8"/>
    <property type="match status" value="1"/>
</dbReference>
<sequence length="190" mass="21810">FIFQSTSGGFGAVHAGPIRNTGRMEDKAAPREEVNVLMFGVIQLSESLNYVFENTEAKIERISKTLKSHEETLQQLGKQTEQVAEVEQQIKEVVQLLQEQMAKQQAQTHITKDWLSSIEKDEEEMKAKVQQLEMYINNAASNSLKELQGKAEDHFQLLRGLQTWNWVQKRNIETQDEQLSKLQKMSEAMS</sequence>
<reference evidence="2 3" key="1">
    <citation type="submission" date="2021-06" db="EMBL/GenBank/DDBJ databases">
        <authorList>
            <person name="Palmer J.M."/>
        </authorList>
    </citation>
    <scope>NUCLEOTIDE SEQUENCE [LARGE SCALE GENOMIC DNA]</scope>
    <source>
        <strain evidence="2 3">CL_MEX2019</strain>
        <tissue evidence="2">Muscle</tissue>
    </source>
</reference>